<evidence type="ECO:0000313" key="1">
    <source>
        <dbReference type="EMBL" id="MCL1044241.1"/>
    </source>
</evidence>
<keyword evidence="2" id="KW-1185">Reference proteome</keyword>
<evidence type="ECO:0000313" key="2">
    <source>
        <dbReference type="Proteomes" id="UP001202134"/>
    </source>
</evidence>
<comment type="caution">
    <text evidence="1">The sequence shown here is derived from an EMBL/GenBank/DDBJ whole genome shotgun (WGS) entry which is preliminary data.</text>
</comment>
<accession>A0ABT0KK90</accession>
<gene>
    <name evidence="1" type="ORF">L2737_02685</name>
</gene>
<dbReference type="RefSeq" id="WP_248954678.1">
    <property type="nucleotide sequence ID" value="NZ_JAKIKU010000001.1"/>
</dbReference>
<protein>
    <submittedName>
        <fullName evidence="1">Uncharacterized protein</fullName>
    </submittedName>
</protein>
<proteinExistence type="predicted"/>
<reference evidence="1 2" key="1">
    <citation type="submission" date="2022-01" db="EMBL/GenBank/DDBJ databases">
        <title>Whole genome-based taxonomy of the Shewanellaceae.</title>
        <authorList>
            <person name="Martin-Rodriguez A.J."/>
        </authorList>
    </citation>
    <scope>NUCLEOTIDE SEQUENCE [LARGE SCALE GENOMIC DNA]</scope>
    <source>
        <strain evidence="1 2">DSM 24955</strain>
    </source>
</reference>
<dbReference type="Proteomes" id="UP001202134">
    <property type="component" value="Unassembled WGS sequence"/>
</dbReference>
<sequence length="137" mass="16086">MPARIEEELKKLIKLKFEVSHMSNAKWRKLFTALDSVEVRVAYWKFVDLDSEFQDRFIKSDALMDKFVGDTGLIVGPFAYRRIEWLEIPIIAKDPIQPKVPFLNFEQNIQQIEDILNSIGHFKILKTKRGLRIVGHE</sequence>
<dbReference type="EMBL" id="JAKIKU010000001">
    <property type="protein sequence ID" value="MCL1044241.1"/>
    <property type="molecule type" value="Genomic_DNA"/>
</dbReference>
<name>A0ABT0KK90_9GAMM</name>
<dbReference type="Pfam" id="PF20383">
    <property type="entry name" value="DUF6678"/>
    <property type="match status" value="1"/>
</dbReference>
<dbReference type="InterPro" id="IPR046500">
    <property type="entry name" value="DUF6678"/>
</dbReference>
<organism evidence="1 2">
    <name type="scientific">Shewanella electrodiphila</name>
    <dbReference type="NCBI Taxonomy" id="934143"/>
    <lineage>
        <taxon>Bacteria</taxon>
        <taxon>Pseudomonadati</taxon>
        <taxon>Pseudomonadota</taxon>
        <taxon>Gammaproteobacteria</taxon>
        <taxon>Alteromonadales</taxon>
        <taxon>Shewanellaceae</taxon>
        <taxon>Shewanella</taxon>
    </lineage>
</organism>